<proteinExistence type="predicted"/>
<accession>A0A699Z3V8</accession>
<evidence type="ECO:0000313" key="2">
    <source>
        <dbReference type="Proteomes" id="UP000485058"/>
    </source>
</evidence>
<dbReference type="EMBL" id="BLLF01000681">
    <property type="protein sequence ID" value="GFH14048.1"/>
    <property type="molecule type" value="Genomic_DNA"/>
</dbReference>
<organism evidence="1 2">
    <name type="scientific">Haematococcus lacustris</name>
    <name type="common">Green alga</name>
    <name type="synonym">Haematococcus pluvialis</name>
    <dbReference type="NCBI Taxonomy" id="44745"/>
    <lineage>
        <taxon>Eukaryota</taxon>
        <taxon>Viridiplantae</taxon>
        <taxon>Chlorophyta</taxon>
        <taxon>core chlorophytes</taxon>
        <taxon>Chlorophyceae</taxon>
        <taxon>CS clade</taxon>
        <taxon>Chlamydomonadales</taxon>
        <taxon>Haematococcaceae</taxon>
        <taxon>Haematococcus</taxon>
    </lineage>
</organism>
<keyword evidence="2" id="KW-1185">Reference proteome</keyword>
<dbReference type="AlphaFoldDB" id="A0A699Z3V8"/>
<protein>
    <submittedName>
        <fullName evidence="1">Uncharacterized protein</fullName>
    </submittedName>
</protein>
<dbReference type="Proteomes" id="UP000485058">
    <property type="component" value="Unassembled WGS sequence"/>
</dbReference>
<gene>
    <name evidence="1" type="ORF">HaLaN_10023</name>
</gene>
<name>A0A699Z3V8_HAELA</name>
<reference evidence="1 2" key="1">
    <citation type="submission" date="2020-02" db="EMBL/GenBank/DDBJ databases">
        <title>Draft genome sequence of Haematococcus lacustris strain NIES-144.</title>
        <authorList>
            <person name="Morimoto D."/>
            <person name="Nakagawa S."/>
            <person name="Yoshida T."/>
            <person name="Sawayama S."/>
        </authorList>
    </citation>
    <scope>NUCLEOTIDE SEQUENCE [LARGE SCALE GENOMIC DNA]</scope>
    <source>
        <strain evidence="1 2">NIES-144</strain>
    </source>
</reference>
<sequence>MAGLGVHGLISASLRCSCCPPRHGSWGADKCNNDILDGVARGLGRVVRHRMAHHHTAVYPAATLAALGRRLARCAAES</sequence>
<evidence type="ECO:0000313" key="1">
    <source>
        <dbReference type="EMBL" id="GFH14048.1"/>
    </source>
</evidence>
<comment type="caution">
    <text evidence="1">The sequence shown here is derived from an EMBL/GenBank/DDBJ whole genome shotgun (WGS) entry which is preliminary data.</text>
</comment>